<evidence type="ECO:0000313" key="2">
    <source>
        <dbReference type="EMBL" id="TRY77223.1"/>
    </source>
</evidence>
<dbReference type="InterPro" id="IPR036397">
    <property type="entry name" value="RNaseH_sf"/>
</dbReference>
<dbReference type="GO" id="GO:0003676">
    <property type="term" value="F:nucleic acid binding"/>
    <property type="evidence" value="ECO:0007669"/>
    <property type="project" value="InterPro"/>
</dbReference>
<dbReference type="EMBL" id="VCGU01000004">
    <property type="protein sequence ID" value="TRY77223.1"/>
    <property type="molecule type" value="Genomic_DNA"/>
</dbReference>
<dbReference type="SUPFAM" id="SSF53098">
    <property type="entry name" value="Ribonuclease H-like"/>
    <property type="match status" value="1"/>
</dbReference>
<name>A0A553PHR7_TIGCA</name>
<reference evidence="2 3" key="1">
    <citation type="journal article" date="2018" name="Nat. Ecol. Evol.">
        <title>Genomic signatures of mitonuclear coevolution across populations of Tigriopus californicus.</title>
        <authorList>
            <person name="Barreto F.S."/>
            <person name="Watson E.T."/>
            <person name="Lima T.G."/>
            <person name="Willett C.S."/>
            <person name="Edmands S."/>
            <person name="Li W."/>
            <person name="Burton R.S."/>
        </authorList>
    </citation>
    <scope>NUCLEOTIDE SEQUENCE [LARGE SCALE GENOMIC DNA]</scope>
    <source>
        <strain evidence="2 3">San Diego</strain>
    </source>
</reference>
<dbReference type="PANTHER" id="PTHR37984:SF8">
    <property type="entry name" value="CCHC-TYPE DOMAIN-CONTAINING PROTEIN"/>
    <property type="match status" value="1"/>
</dbReference>
<dbReference type="Proteomes" id="UP000318571">
    <property type="component" value="Chromosome 5"/>
</dbReference>
<dbReference type="InterPro" id="IPR050951">
    <property type="entry name" value="Retrovirus_Pol_polyprotein"/>
</dbReference>
<dbReference type="InterPro" id="IPR012337">
    <property type="entry name" value="RNaseH-like_sf"/>
</dbReference>
<dbReference type="AlphaFoldDB" id="A0A553PHR7"/>
<dbReference type="STRING" id="6832.A0A553PHR7"/>
<dbReference type="PANTHER" id="PTHR37984">
    <property type="entry name" value="PROTEIN CBG26694"/>
    <property type="match status" value="1"/>
</dbReference>
<sequence length="93" mass="10386">MEWFYLVGFPTTIKTDNGPQFRGPFAALSVDAGIKHVTSSPYHLASNGLAESGVKAIKTLLRKVGWTDNAKFWGALLEWRCTPRELKHGPENR</sequence>
<evidence type="ECO:0000313" key="3">
    <source>
        <dbReference type="Proteomes" id="UP000318571"/>
    </source>
</evidence>
<evidence type="ECO:0000259" key="1">
    <source>
        <dbReference type="PROSITE" id="PS50994"/>
    </source>
</evidence>
<feature type="domain" description="Integrase catalytic" evidence="1">
    <location>
        <begin position="1"/>
        <end position="63"/>
    </location>
</feature>
<comment type="caution">
    <text evidence="2">The sequence shown here is derived from an EMBL/GenBank/DDBJ whole genome shotgun (WGS) entry which is preliminary data.</text>
</comment>
<organism evidence="2 3">
    <name type="scientific">Tigriopus californicus</name>
    <name type="common">Marine copepod</name>
    <dbReference type="NCBI Taxonomy" id="6832"/>
    <lineage>
        <taxon>Eukaryota</taxon>
        <taxon>Metazoa</taxon>
        <taxon>Ecdysozoa</taxon>
        <taxon>Arthropoda</taxon>
        <taxon>Crustacea</taxon>
        <taxon>Multicrustacea</taxon>
        <taxon>Hexanauplia</taxon>
        <taxon>Copepoda</taxon>
        <taxon>Harpacticoida</taxon>
        <taxon>Harpacticidae</taxon>
        <taxon>Tigriopus</taxon>
    </lineage>
</organism>
<proteinExistence type="predicted"/>
<dbReference type="Gene3D" id="3.30.420.10">
    <property type="entry name" value="Ribonuclease H-like superfamily/Ribonuclease H"/>
    <property type="match status" value="1"/>
</dbReference>
<gene>
    <name evidence="2" type="ORF">TCAL_17036</name>
</gene>
<dbReference type="PROSITE" id="PS50994">
    <property type="entry name" value="INTEGRASE"/>
    <property type="match status" value="1"/>
</dbReference>
<protein>
    <recommendedName>
        <fullName evidence="1">Integrase catalytic domain-containing protein</fullName>
    </recommendedName>
</protein>
<accession>A0A553PHR7</accession>
<dbReference type="GO" id="GO:0015074">
    <property type="term" value="P:DNA integration"/>
    <property type="evidence" value="ECO:0007669"/>
    <property type="project" value="InterPro"/>
</dbReference>
<keyword evidence="3" id="KW-1185">Reference proteome</keyword>
<dbReference type="InterPro" id="IPR001584">
    <property type="entry name" value="Integrase_cat-core"/>
</dbReference>